<keyword evidence="1" id="KW-0805">Transcription regulation</keyword>
<name>Q13GF5_PARXL</name>
<evidence type="ECO:0000256" key="1">
    <source>
        <dbReference type="ARBA" id="ARBA00023015"/>
    </source>
</evidence>
<dbReference type="InterPro" id="IPR050109">
    <property type="entry name" value="HTH-type_TetR-like_transc_reg"/>
</dbReference>
<dbReference type="eggNOG" id="COG1309">
    <property type="taxonomic scope" value="Bacteria"/>
</dbReference>
<dbReference type="Gene3D" id="1.10.357.10">
    <property type="entry name" value="Tetracycline Repressor, domain 2"/>
    <property type="match status" value="1"/>
</dbReference>
<evidence type="ECO:0000313" key="7">
    <source>
        <dbReference type="Proteomes" id="UP000001817"/>
    </source>
</evidence>
<keyword evidence="3" id="KW-0804">Transcription</keyword>
<dbReference type="InterPro" id="IPR009057">
    <property type="entry name" value="Homeodomain-like_sf"/>
</dbReference>
<dbReference type="AlphaFoldDB" id="Q13GF5"/>
<dbReference type="STRING" id="266265.Bxe_C0959"/>
<dbReference type="PROSITE" id="PS50977">
    <property type="entry name" value="HTH_TETR_2"/>
    <property type="match status" value="1"/>
</dbReference>
<dbReference type="Proteomes" id="UP000001817">
    <property type="component" value="Chromosome 3"/>
</dbReference>
<dbReference type="EMBL" id="CP000272">
    <property type="protein sequence ID" value="ABE36834.1"/>
    <property type="molecule type" value="Genomic_DNA"/>
</dbReference>
<evidence type="ECO:0000256" key="2">
    <source>
        <dbReference type="ARBA" id="ARBA00023125"/>
    </source>
</evidence>
<evidence type="ECO:0000256" key="4">
    <source>
        <dbReference type="PROSITE-ProRule" id="PRU00335"/>
    </source>
</evidence>
<protein>
    <submittedName>
        <fullName evidence="6">Transcriptional regulator, TetR family</fullName>
    </submittedName>
</protein>
<dbReference type="PANTHER" id="PTHR30055:SF234">
    <property type="entry name" value="HTH-TYPE TRANSCRIPTIONAL REGULATOR BETI"/>
    <property type="match status" value="1"/>
</dbReference>
<sequence>MDTERFELKQMTLIAEETRSIQTNGVRRRGNRTTRVPAILAVSMRVFAVEGNMGFTQRRVASEAGVRLSTLQHYFGNRESLLHSTIEEMANQNLKRYRLLANDDSRSAEARLDEILDETFAALDARENVVSPFSFECWCLAEHQSSVRELLVEINREFQDLFGSLVAQINAELTPEACRVRGALLFSHWQGLIVFLRRSGRNAPEASAFRADTTAMWKALSKAPP</sequence>
<feature type="domain" description="HTH tetR-type" evidence="5">
    <location>
        <begin position="33"/>
        <end position="93"/>
    </location>
</feature>
<organism evidence="6 7">
    <name type="scientific">Paraburkholderia xenovorans (strain LB400)</name>
    <dbReference type="NCBI Taxonomy" id="266265"/>
    <lineage>
        <taxon>Bacteria</taxon>
        <taxon>Pseudomonadati</taxon>
        <taxon>Pseudomonadota</taxon>
        <taxon>Betaproteobacteria</taxon>
        <taxon>Burkholderiales</taxon>
        <taxon>Burkholderiaceae</taxon>
        <taxon>Paraburkholderia</taxon>
    </lineage>
</organism>
<gene>
    <name evidence="6" type="ORF">Bxe_C0959</name>
</gene>
<dbReference type="GO" id="GO:0000976">
    <property type="term" value="F:transcription cis-regulatory region binding"/>
    <property type="evidence" value="ECO:0007669"/>
    <property type="project" value="TreeGrafter"/>
</dbReference>
<accession>Q13GF5</accession>
<dbReference type="InterPro" id="IPR001647">
    <property type="entry name" value="HTH_TetR"/>
</dbReference>
<proteinExistence type="predicted"/>
<keyword evidence="2 4" id="KW-0238">DNA-binding</keyword>
<evidence type="ECO:0000256" key="3">
    <source>
        <dbReference type="ARBA" id="ARBA00023163"/>
    </source>
</evidence>
<evidence type="ECO:0000259" key="5">
    <source>
        <dbReference type="PROSITE" id="PS50977"/>
    </source>
</evidence>
<reference evidence="6 7" key="1">
    <citation type="journal article" date="2006" name="Proc. Natl. Acad. Sci. U.S.A.">
        <title>Burkholderia xenovorans LB400 harbors a multi-replicon, 9.73-Mbp genome shaped for versatility.</title>
        <authorList>
            <person name="Chain P.S."/>
            <person name="Denef V.J."/>
            <person name="Konstantinidis K.T."/>
            <person name="Vergez L.M."/>
            <person name="Agullo L."/>
            <person name="Reyes V.L."/>
            <person name="Hauser L."/>
            <person name="Cordova M."/>
            <person name="Gomez L."/>
            <person name="Gonzalez M."/>
            <person name="Land M."/>
            <person name="Lao V."/>
            <person name="Larimer F."/>
            <person name="LiPuma J.J."/>
            <person name="Mahenthiralingam E."/>
            <person name="Malfatti S.A."/>
            <person name="Marx C.J."/>
            <person name="Parnell J.J."/>
            <person name="Ramette A."/>
            <person name="Richardson P."/>
            <person name="Seeger M."/>
            <person name="Smith D."/>
            <person name="Spilker T."/>
            <person name="Sul W.J."/>
            <person name="Tsoi T.V."/>
            <person name="Ulrich L.E."/>
            <person name="Zhulin I.B."/>
            <person name="Tiedje J.M."/>
        </authorList>
    </citation>
    <scope>NUCLEOTIDE SEQUENCE [LARGE SCALE GENOMIC DNA]</scope>
    <source>
        <strain evidence="6 7">LB400</strain>
    </source>
</reference>
<dbReference type="PRINTS" id="PR00455">
    <property type="entry name" value="HTHTETR"/>
</dbReference>
<dbReference type="SUPFAM" id="SSF46689">
    <property type="entry name" value="Homeodomain-like"/>
    <property type="match status" value="1"/>
</dbReference>
<feature type="DNA-binding region" description="H-T-H motif" evidence="4">
    <location>
        <begin position="56"/>
        <end position="75"/>
    </location>
</feature>
<dbReference type="KEGG" id="bxb:DR64_7492"/>
<dbReference type="KEGG" id="bxe:Bxe_C0959"/>
<evidence type="ECO:0000313" key="6">
    <source>
        <dbReference type="EMBL" id="ABE36834.1"/>
    </source>
</evidence>
<keyword evidence="7" id="KW-1185">Reference proteome</keyword>
<dbReference type="RefSeq" id="WP_011494081.1">
    <property type="nucleotide sequence ID" value="NC_007953.1"/>
</dbReference>
<dbReference type="GO" id="GO:0003700">
    <property type="term" value="F:DNA-binding transcription factor activity"/>
    <property type="evidence" value="ECO:0007669"/>
    <property type="project" value="TreeGrafter"/>
</dbReference>
<dbReference type="PANTHER" id="PTHR30055">
    <property type="entry name" value="HTH-TYPE TRANSCRIPTIONAL REGULATOR RUTR"/>
    <property type="match status" value="1"/>
</dbReference>
<dbReference type="Pfam" id="PF00440">
    <property type="entry name" value="TetR_N"/>
    <property type="match status" value="1"/>
</dbReference>